<reference evidence="3 4" key="1">
    <citation type="journal article" date="2019" name="Int. J. Syst. Evol. Microbiol.">
        <title>The Global Catalogue of Microorganisms (GCM) 10K type strain sequencing project: providing services to taxonomists for standard genome sequencing and annotation.</title>
        <authorList>
            <consortium name="The Broad Institute Genomics Platform"/>
            <consortium name="The Broad Institute Genome Sequencing Center for Infectious Disease"/>
            <person name="Wu L."/>
            <person name="Ma J."/>
        </authorList>
    </citation>
    <scope>NUCLEOTIDE SEQUENCE [LARGE SCALE GENOMIC DNA]</scope>
    <source>
        <strain evidence="3 4">CGMCC 1.12859</strain>
    </source>
</reference>
<keyword evidence="1" id="KW-1133">Transmembrane helix</keyword>
<dbReference type="Pfam" id="PF13559">
    <property type="entry name" value="DUF4129"/>
    <property type="match status" value="1"/>
</dbReference>
<dbReference type="Proteomes" id="UP001597139">
    <property type="component" value="Unassembled WGS sequence"/>
</dbReference>
<sequence>MQRDTAVAIVLALLALLAIGAAAATLENPAASSSGSGFGGGSGDGLGSGSAASGSTNGSSGGGAMQWTGELSGACLSILMTPWAKALIAGSVLLVAASVWRRTGSIWFGAITLVLYGPIVYVVWFALAGCRTLQPAMAPSRPATNQTQTNGSAGGAGGLGSVADTATSQSSLLLLAVIVVLVLAAVVLLYLASADDLVDSQLDREREESDDDYTDIAAVGRLAGEAADRIEAGDAFGNEVYRAWVEMTEHLAVERPQSSTPAEFAAAAVDAGMAPDDVRELTDLFEEVRYGDREVTEERERRAAAALRRIEAGYAEDEE</sequence>
<dbReference type="AlphaFoldDB" id="A0ABD6BMP0"/>
<feature type="transmembrane region" description="Helical" evidence="1">
    <location>
        <begin position="107"/>
        <end position="127"/>
    </location>
</feature>
<evidence type="ECO:0000313" key="3">
    <source>
        <dbReference type="EMBL" id="MFD1565869.1"/>
    </source>
</evidence>
<protein>
    <submittedName>
        <fullName evidence="3">DUF4129 domain-containing protein</fullName>
    </submittedName>
</protein>
<keyword evidence="1" id="KW-0812">Transmembrane</keyword>
<dbReference type="EMBL" id="JBHUCZ010000001">
    <property type="protein sequence ID" value="MFD1565869.1"/>
    <property type="molecule type" value="Genomic_DNA"/>
</dbReference>
<gene>
    <name evidence="3" type="ORF">ACFSAU_00030</name>
</gene>
<dbReference type="InterPro" id="IPR025403">
    <property type="entry name" value="TgpA-like_C"/>
</dbReference>
<comment type="caution">
    <text evidence="3">The sequence shown here is derived from an EMBL/GenBank/DDBJ whole genome shotgun (WGS) entry which is preliminary data.</text>
</comment>
<keyword evidence="4" id="KW-1185">Reference proteome</keyword>
<feature type="transmembrane region" description="Helical" evidence="1">
    <location>
        <begin position="172"/>
        <end position="192"/>
    </location>
</feature>
<dbReference type="RefSeq" id="WP_267645111.1">
    <property type="nucleotide sequence ID" value="NZ_JANHGR010000001.1"/>
</dbReference>
<evidence type="ECO:0000313" key="4">
    <source>
        <dbReference type="Proteomes" id="UP001597139"/>
    </source>
</evidence>
<keyword evidence="1" id="KW-0472">Membrane</keyword>
<proteinExistence type="predicted"/>
<organism evidence="3 4">
    <name type="scientific">Halolamina litorea</name>
    <dbReference type="NCBI Taxonomy" id="1515593"/>
    <lineage>
        <taxon>Archaea</taxon>
        <taxon>Methanobacteriati</taxon>
        <taxon>Methanobacteriota</taxon>
        <taxon>Stenosarchaea group</taxon>
        <taxon>Halobacteria</taxon>
        <taxon>Halobacteriales</taxon>
        <taxon>Haloferacaceae</taxon>
    </lineage>
</organism>
<feature type="transmembrane region" description="Helical" evidence="1">
    <location>
        <begin position="83"/>
        <end position="100"/>
    </location>
</feature>
<evidence type="ECO:0000256" key="1">
    <source>
        <dbReference type="SAM" id="Phobius"/>
    </source>
</evidence>
<feature type="domain" description="Protein-glutamine gamma-glutamyltransferase-like C-terminal" evidence="2">
    <location>
        <begin position="241"/>
        <end position="308"/>
    </location>
</feature>
<evidence type="ECO:0000259" key="2">
    <source>
        <dbReference type="Pfam" id="PF13559"/>
    </source>
</evidence>
<name>A0ABD6BMP0_9EURY</name>
<accession>A0ABD6BMP0</accession>